<dbReference type="InterPro" id="IPR016143">
    <property type="entry name" value="Citrate_synth-like_sm_a-sub"/>
</dbReference>
<dbReference type="Gene3D" id="1.10.230.10">
    <property type="entry name" value="Cytochrome P450-Terp, domain 2"/>
    <property type="match status" value="1"/>
</dbReference>
<organism evidence="5 6">
    <name type="scientific">Pseudonocardia eucalypti</name>
    <dbReference type="NCBI Taxonomy" id="648755"/>
    <lineage>
        <taxon>Bacteria</taxon>
        <taxon>Bacillati</taxon>
        <taxon>Actinomycetota</taxon>
        <taxon>Actinomycetes</taxon>
        <taxon>Pseudonocardiales</taxon>
        <taxon>Pseudonocardiaceae</taxon>
        <taxon>Pseudonocardia</taxon>
    </lineage>
</organism>
<evidence type="ECO:0000256" key="1">
    <source>
        <dbReference type="ARBA" id="ARBA00005163"/>
    </source>
</evidence>
<proteinExistence type="inferred from homology"/>
<dbReference type="InterPro" id="IPR016142">
    <property type="entry name" value="Citrate_synth-like_lrg_a-sub"/>
</dbReference>
<keyword evidence="6" id="KW-1185">Reference proteome</keyword>
<dbReference type="EC" id="2.3.3.16" evidence="3"/>
<dbReference type="InterPro" id="IPR036969">
    <property type="entry name" value="Citrate_synthase_sf"/>
</dbReference>
<evidence type="ECO:0000256" key="2">
    <source>
        <dbReference type="ARBA" id="ARBA00010566"/>
    </source>
</evidence>
<protein>
    <recommendedName>
        <fullName evidence="3">citrate synthase (unknown stereospecificity)</fullName>
        <ecNumber evidence="3">2.3.3.16</ecNumber>
    </recommendedName>
</protein>
<dbReference type="EMBL" id="BAABJP010000030">
    <property type="protein sequence ID" value="GAA5165194.1"/>
    <property type="molecule type" value="Genomic_DNA"/>
</dbReference>
<evidence type="ECO:0000256" key="3">
    <source>
        <dbReference type="ARBA" id="ARBA00012972"/>
    </source>
</evidence>
<dbReference type="CDD" id="cd06100">
    <property type="entry name" value="CCL_ACL-C"/>
    <property type="match status" value="1"/>
</dbReference>
<dbReference type="PANTHER" id="PTHR11739:SF4">
    <property type="entry name" value="CITRATE SYNTHASE, PEROXISOMAL"/>
    <property type="match status" value="1"/>
</dbReference>
<dbReference type="Proteomes" id="UP001428817">
    <property type="component" value="Unassembled WGS sequence"/>
</dbReference>
<dbReference type="Gene3D" id="1.10.580.10">
    <property type="entry name" value="Citrate Synthase, domain 1"/>
    <property type="match status" value="1"/>
</dbReference>
<accession>A0ABP9QP49</accession>
<reference evidence="6" key="1">
    <citation type="journal article" date="2019" name="Int. J. Syst. Evol. Microbiol.">
        <title>The Global Catalogue of Microorganisms (GCM) 10K type strain sequencing project: providing services to taxonomists for standard genome sequencing and annotation.</title>
        <authorList>
            <consortium name="The Broad Institute Genomics Platform"/>
            <consortium name="The Broad Institute Genome Sequencing Center for Infectious Disease"/>
            <person name="Wu L."/>
            <person name="Ma J."/>
        </authorList>
    </citation>
    <scope>NUCLEOTIDE SEQUENCE [LARGE SCALE GENOMIC DNA]</scope>
    <source>
        <strain evidence="6">JCM 18303</strain>
    </source>
</reference>
<name>A0ABP9QP49_9PSEU</name>
<dbReference type="GO" id="GO:0016829">
    <property type="term" value="F:lyase activity"/>
    <property type="evidence" value="ECO:0007669"/>
    <property type="project" value="UniProtKB-KW"/>
</dbReference>
<dbReference type="RefSeq" id="WP_185062565.1">
    <property type="nucleotide sequence ID" value="NZ_BAABJP010000030.1"/>
</dbReference>
<evidence type="ECO:0000313" key="5">
    <source>
        <dbReference type="EMBL" id="GAA5165194.1"/>
    </source>
</evidence>
<keyword evidence="5" id="KW-0456">Lyase</keyword>
<keyword evidence="4" id="KW-0808">Transferase</keyword>
<dbReference type="InterPro" id="IPR002020">
    <property type="entry name" value="Citrate_synthase"/>
</dbReference>
<evidence type="ECO:0000256" key="4">
    <source>
        <dbReference type="ARBA" id="ARBA00022679"/>
    </source>
</evidence>
<comment type="pathway">
    <text evidence="1">Carbohydrate metabolism; tricarboxylic acid cycle.</text>
</comment>
<sequence length="267" mass="28455">MTQNGQIRRVRAEVEIGTGIGHADTHRVTVRDHDLVTDLIGKVSYAELTLLAITGRRPSPGAVRLVDAILVSLMDHGLTANALAARLNYWVAPEAIQAAVATGLLGAGSRLLGSMEGCGRLLTEIRADADGGTELAAAVRDRVAALVEAGERVPGVGHNLHRDGDPRAARLIEVATQEGYHERYLPALRLLPGALAELTGKTLPLNATGAIAAMLLEVGVPWPLHRGFALMSRTAGLVAHIGEEIENPLTPEIRKMLRTVSWIEEGR</sequence>
<comment type="caution">
    <text evidence="5">The sequence shown here is derived from an EMBL/GenBank/DDBJ whole genome shotgun (WGS) entry which is preliminary data.</text>
</comment>
<dbReference type="Pfam" id="PF00285">
    <property type="entry name" value="Citrate_synt"/>
    <property type="match status" value="1"/>
</dbReference>
<gene>
    <name evidence="5" type="ORF">GCM10023321_54910</name>
</gene>
<comment type="similarity">
    <text evidence="2">Belongs to the citrate synthase family.</text>
</comment>
<evidence type="ECO:0000313" key="6">
    <source>
        <dbReference type="Proteomes" id="UP001428817"/>
    </source>
</evidence>
<dbReference type="PANTHER" id="PTHR11739">
    <property type="entry name" value="CITRATE SYNTHASE"/>
    <property type="match status" value="1"/>
</dbReference>
<dbReference type="NCBIfam" id="NF004868">
    <property type="entry name" value="PRK06224.1-5"/>
    <property type="match status" value="1"/>
</dbReference>
<dbReference type="SUPFAM" id="SSF48256">
    <property type="entry name" value="Citrate synthase"/>
    <property type="match status" value="1"/>
</dbReference>